<reference evidence="3" key="2">
    <citation type="journal article" date="2024" name="Plant">
        <title>Genomic evolution and insights into agronomic trait innovations of Sesamum species.</title>
        <authorList>
            <person name="Miao H."/>
            <person name="Wang L."/>
            <person name="Qu L."/>
            <person name="Liu H."/>
            <person name="Sun Y."/>
            <person name="Le M."/>
            <person name="Wang Q."/>
            <person name="Wei S."/>
            <person name="Zheng Y."/>
            <person name="Lin W."/>
            <person name="Duan Y."/>
            <person name="Cao H."/>
            <person name="Xiong S."/>
            <person name="Wang X."/>
            <person name="Wei L."/>
            <person name="Li C."/>
            <person name="Ma Q."/>
            <person name="Ju M."/>
            <person name="Zhao R."/>
            <person name="Li G."/>
            <person name="Mu C."/>
            <person name="Tian Q."/>
            <person name="Mei H."/>
            <person name="Zhang T."/>
            <person name="Gao T."/>
            <person name="Zhang H."/>
        </authorList>
    </citation>
    <scope>NUCLEOTIDE SEQUENCE</scope>
    <source>
        <strain evidence="3">K16</strain>
    </source>
</reference>
<evidence type="ECO:0000256" key="1">
    <source>
        <dbReference type="SAM" id="Coils"/>
    </source>
</evidence>
<evidence type="ECO:0000256" key="2">
    <source>
        <dbReference type="SAM" id="MobiDB-lite"/>
    </source>
</evidence>
<comment type="caution">
    <text evidence="3">The sequence shown here is derived from an EMBL/GenBank/DDBJ whole genome shotgun (WGS) entry which is preliminary data.</text>
</comment>
<reference evidence="3" key="1">
    <citation type="submission" date="2020-06" db="EMBL/GenBank/DDBJ databases">
        <authorList>
            <person name="Li T."/>
            <person name="Hu X."/>
            <person name="Zhang T."/>
            <person name="Song X."/>
            <person name="Zhang H."/>
            <person name="Dai N."/>
            <person name="Sheng W."/>
            <person name="Hou X."/>
            <person name="Wei L."/>
        </authorList>
    </citation>
    <scope>NUCLEOTIDE SEQUENCE</scope>
    <source>
        <strain evidence="3">K16</strain>
        <tissue evidence="3">Leaf</tissue>
    </source>
</reference>
<protein>
    <submittedName>
        <fullName evidence="3">Uncharacterized protein</fullName>
    </submittedName>
</protein>
<accession>A0AAE1WQ16</accession>
<keyword evidence="1" id="KW-0175">Coiled coil</keyword>
<feature type="region of interest" description="Disordered" evidence="2">
    <location>
        <begin position="194"/>
        <end position="217"/>
    </location>
</feature>
<feature type="coiled-coil region" evidence="1">
    <location>
        <begin position="245"/>
        <end position="303"/>
    </location>
</feature>
<organism evidence="3 4">
    <name type="scientific">Sesamum angolense</name>
    <dbReference type="NCBI Taxonomy" id="2727404"/>
    <lineage>
        <taxon>Eukaryota</taxon>
        <taxon>Viridiplantae</taxon>
        <taxon>Streptophyta</taxon>
        <taxon>Embryophyta</taxon>
        <taxon>Tracheophyta</taxon>
        <taxon>Spermatophyta</taxon>
        <taxon>Magnoliopsida</taxon>
        <taxon>eudicotyledons</taxon>
        <taxon>Gunneridae</taxon>
        <taxon>Pentapetalae</taxon>
        <taxon>asterids</taxon>
        <taxon>lamiids</taxon>
        <taxon>Lamiales</taxon>
        <taxon>Pedaliaceae</taxon>
        <taxon>Sesamum</taxon>
    </lineage>
</organism>
<dbReference type="EMBL" id="JACGWL010000008">
    <property type="protein sequence ID" value="KAK4397435.1"/>
    <property type="molecule type" value="Genomic_DNA"/>
</dbReference>
<dbReference type="AlphaFoldDB" id="A0AAE1WQ16"/>
<keyword evidence="4" id="KW-1185">Reference proteome</keyword>
<sequence length="328" mass="36780">MVKFWSNKTTKYHPSPPHKEKKTGKSIHNPLGDIAIHERWSTAEDALFAKLCIERSLREEVYLAVFLACRFCVFVLLGKDVNSIRPSTFKMASLMANGQRVNLAIPVVASIYEGLNTVATSPKPTELRGSKMTRFSGEGDGPFKFVDDGHAEELDHNYFIAIRSSYLTLRQDGRFIIEPYSPYRFGRQFGCGGKSSKGKVSSHNVADSHSSNKDRHWKMQKKELTPLKAIEANENASRSSLANFIAELEDEVQSIDLKEAKARLQDVQAKISEEASEGKKQLNHDAQAKVHEVEKDITTLESTDPLDDAIVENLKILKEDLKSLNPFA</sequence>
<gene>
    <name evidence="3" type="ORF">Sango_1580100</name>
</gene>
<feature type="region of interest" description="Disordered" evidence="2">
    <location>
        <begin position="1"/>
        <end position="26"/>
    </location>
</feature>
<dbReference type="PANTHER" id="PTHR36607:SF20">
    <property type="entry name" value="AMINOTRANSFERASE-LIKE PLANT MOBILE DOMAIN-CONTAINING PROTEIN"/>
    <property type="match status" value="1"/>
</dbReference>
<dbReference type="Proteomes" id="UP001289374">
    <property type="component" value="Unassembled WGS sequence"/>
</dbReference>
<evidence type="ECO:0000313" key="4">
    <source>
        <dbReference type="Proteomes" id="UP001289374"/>
    </source>
</evidence>
<proteinExistence type="predicted"/>
<name>A0AAE1WQ16_9LAMI</name>
<dbReference type="PANTHER" id="PTHR36607">
    <property type="entry name" value="1,2-DIHYDROXY-3-KETO-5-METHYLTHIOPENTENE DIOXYGENASE 4"/>
    <property type="match status" value="1"/>
</dbReference>
<evidence type="ECO:0000313" key="3">
    <source>
        <dbReference type="EMBL" id="KAK4397435.1"/>
    </source>
</evidence>